<dbReference type="GO" id="GO:0004553">
    <property type="term" value="F:hydrolase activity, hydrolyzing O-glycosyl compounds"/>
    <property type="evidence" value="ECO:0007669"/>
    <property type="project" value="UniProtKB-ARBA"/>
</dbReference>
<dbReference type="AlphaFoldDB" id="A0ABD3E7R3"/>
<dbReference type="InterPro" id="IPR012334">
    <property type="entry name" value="Pectin_lyas_fold"/>
</dbReference>
<keyword evidence="7" id="KW-0961">Cell wall biogenesis/degradation</keyword>
<keyword evidence="11" id="KW-1185">Reference proteome</keyword>
<evidence type="ECO:0000313" key="11">
    <source>
        <dbReference type="Proteomes" id="UP001632038"/>
    </source>
</evidence>
<sequence length="412" mass="43445">MTNQGGGQGTKVESTSCIIVLGIACLLTINGVQCNPADHRSLIGEAVFDVTKFGAKADGKTDSANGFIKAWATACHTVGPAKVLIPKGQFVASEVVFAGPCLASKPIVIEIQGNVMAYDDLSSYSGGAWIMVQRVDGVVITGGGTINGRGEAAWPYNSQGGPSLPVSLVLQTVQNAQLNSLNFVDSMGFHVKVTDSNDVTVWNLKIQAPAHSPNTDGIHLSSNVNVNITDIFIGTGDDCVSIGHGNHNVLVARITCGPGHGLSVGSLGKRPDETDLKGVTIINCTLTGTTNGARIKTYRQSPKLSASTIYFEDIVMNKVANPIIIDQNYASKKKRQASNVRLSDVHFRNIRGTTISPVAVSVNCSSTYPCDDVELSNIDLRPIGHIDPLRSACSNAKFSIKGDLNPGPTKCN</sequence>
<dbReference type="SUPFAM" id="SSF51126">
    <property type="entry name" value="Pectin lyase-like"/>
    <property type="match status" value="1"/>
</dbReference>
<reference evidence="11" key="1">
    <citation type="journal article" date="2024" name="IScience">
        <title>Strigolactones Initiate the Formation of Haustorium-like Structures in Castilleja.</title>
        <authorList>
            <person name="Buerger M."/>
            <person name="Peterson D."/>
            <person name="Chory J."/>
        </authorList>
    </citation>
    <scope>NUCLEOTIDE SEQUENCE [LARGE SCALE GENOMIC DNA]</scope>
</reference>
<dbReference type="InterPro" id="IPR006626">
    <property type="entry name" value="PbH1"/>
</dbReference>
<evidence type="ECO:0000256" key="3">
    <source>
        <dbReference type="ARBA" id="ARBA00022512"/>
    </source>
</evidence>
<comment type="caution">
    <text evidence="10">The sequence shown here is derived from an EMBL/GenBank/DDBJ whole genome shotgun (WGS) entry which is preliminary data.</text>
</comment>
<keyword evidence="3" id="KW-0134">Cell wall</keyword>
<evidence type="ECO:0000256" key="2">
    <source>
        <dbReference type="ARBA" id="ARBA00008834"/>
    </source>
</evidence>
<dbReference type="PANTHER" id="PTHR31375">
    <property type="match status" value="1"/>
</dbReference>
<dbReference type="SMART" id="SM00710">
    <property type="entry name" value="PbH1"/>
    <property type="match status" value="4"/>
</dbReference>
<dbReference type="Proteomes" id="UP001632038">
    <property type="component" value="Unassembled WGS sequence"/>
</dbReference>
<dbReference type="InterPro" id="IPR011050">
    <property type="entry name" value="Pectin_lyase_fold/virulence"/>
</dbReference>
<dbReference type="GO" id="GO:0071555">
    <property type="term" value="P:cell wall organization"/>
    <property type="evidence" value="ECO:0007669"/>
    <property type="project" value="UniProtKB-KW"/>
</dbReference>
<evidence type="ECO:0000256" key="4">
    <source>
        <dbReference type="ARBA" id="ARBA00022525"/>
    </source>
</evidence>
<gene>
    <name evidence="10" type="ORF">CASFOL_005532</name>
</gene>
<dbReference type="Gene3D" id="2.160.20.10">
    <property type="entry name" value="Single-stranded right-handed beta-helix, Pectin lyase-like"/>
    <property type="match status" value="1"/>
</dbReference>
<proteinExistence type="inferred from homology"/>
<comment type="similarity">
    <text evidence="2 9">Belongs to the glycosyl hydrolase 28 family.</text>
</comment>
<dbReference type="Pfam" id="PF00295">
    <property type="entry name" value="Glyco_hydro_28"/>
    <property type="match status" value="1"/>
</dbReference>
<protein>
    <submittedName>
        <fullName evidence="10">Uncharacterized protein</fullName>
    </submittedName>
</protein>
<evidence type="ECO:0000256" key="7">
    <source>
        <dbReference type="ARBA" id="ARBA00023316"/>
    </source>
</evidence>
<dbReference type="PROSITE" id="PS00502">
    <property type="entry name" value="POLYGALACTURONASE"/>
    <property type="match status" value="1"/>
</dbReference>
<organism evidence="10 11">
    <name type="scientific">Castilleja foliolosa</name>
    <dbReference type="NCBI Taxonomy" id="1961234"/>
    <lineage>
        <taxon>Eukaryota</taxon>
        <taxon>Viridiplantae</taxon>
        <taxon>Streptophyta</taxon>
        <taxon>Embryophyta</taxon>
        <taxon>Tracheophyta</taxon>
        <taxon>Spermatophyta</taxon>
        <taxon>Magnoliopsida</taxon>
        <taxon>eudicotyledons</taxon>
        <taxon>Gunneridae</taxon>
        <taxon>Pentapetalae</taxon>
        <taxon>asterids</taxon>
        <taxon>lamiids</taxon>
        <taxon>Lamiales</taxon>
        <taxon>Orobanchaceae</taxon>
        <taxon>Pedicularideae</taxon>
        <taxon>Castillejinae</taxon>
        <taxon>Castilleja</taxon>
    </lineage>
</organism>
<evidence type="ECO:0000256" key="8">
    <source>
        <dbReference type="PROSITE-ProRule" id="PRU10052"/>
    </source>
</evidence>
<keyword evidence="4" id="KW-0964">Secreted</keyword>
<dbReference type="InterPro" id="IPR000743">
    <property type="entry name" value="Glyco_hydro_28"/>
</dbReference>
<name>A0ABD3E7R3_9LAMI</name>
<dbReference type="EMBL" id="JAVIJP010000007">
    <property type="protein sequence ID" value="KAL3649129.1"/>
    <property type="molecule type" value="Genomic_DNA"/>
</dbReference>
<feature type="active site" evidence="8">
    <location>
        <position position="260"/>
    </location>
</feature>
<evidence type="ECO:0000256" key="5">
    <source>
        <dbReference type="ARBA" id="ARBA00022801"/>
    </source>
</evidence>
<evidence type="ECO:0000256" key="6">
    <source>
        <dbReference type="ARBA" id="ARBA00023295"/>
    </source>
</evidence>
<evidence type="ECO:0000256" key="1">
    <source>
        <dbReference type="ARBA" id="ARBA00004191"/>
    </source>
</evidence>
<accession>A0ABD3E7R3</accession>
<evidence type="ECO:0000256" key="9">
    <source>
        <dbReference type="RuleBase" id="RU361169"/>
    </source>
</evidence>
<keyword evidence="5 9" id="KW-0378">Hydrolase</keyword>
<evidence type="ECO:0000313" key="10">
    <source>
        <dbReference type="EMBL" id="KAL3649129.1"/>
    </source>
</evidence>
<comment type="subcellular location">
    <subcellularLocation>
        <location evidence="1">Secreted</location>
        <location evidence="1">Cell wall</location>
    </subcellularLocation>
</comment>
<dbReference type="FunFam" id="2.160.20.10:FF:000004">
    <property type="entry name" value="Pectin lyase-like superfamily protein"/>
    <property type="match status" value="1"/>
</dbReference>
<keyword evidence="6 9" id="KW-0326">Glycosidase</keyword>